<feature type="compositionally biased region" description="Low complexity" evidence="1">
    <location>
        <begin position="386"/>
        <end position="398"/>
    </location>
</feature>
<feature type="compositionally biased region" description="Low complexity" evidence="1">
    <location>
        <begin position="19"/>
        <end position="28"/>
    </location>
</feature>
<protein>
    <submittedName>
        <fullName evidence="2">Uncharacterized protein</fullName>
    </submittedName>
</protein>
<gene>
    <name evidence="2" type="ORF">BOTBODRAFT_405056</name>
</gene>
<dbReference type="AlphaFoldDB" id="A0A067MDZ7"/>
<feature type="region of interest" description="Disordered" evidence="1">
    <location>
        <begin position="374"/>
        <end position="435"/>
    </location>
</feature>
<feature type="region of interest" description="Disordered" evidence="1">
    <location>
        <begin position="1"/>
        <end position="89"/>
    </location>
</feature>
<evidence type="ECO:0000313" key="3">
    <source>
        <dbReference type="Proteomes" id="UP000027195"/>
    </source>
</evidence>
<evidence type="ECO:0000256" key="1">
    <source>
        <dbReference type="SAM" id="MobiDB-lite"/>
    </source>
</evidence>
<feature type="region of interest" description="Disordered" evidence="1">
    <location>
        <begin position="171"/>
        <end position="206"/>
    </location>
</feature>
<feature type="compositionally biased region" description="Low complexity" evidence="1">
    <location>
        <begin position="347"/>
        <end position="358"/>
    </location>
</feature>
<organism evidence="2 3">
    <name type="scientific">Botryobasidium botryosum (strain FD-172 SS1)</name>
    <dbReference type="NCBI Taxonomy" id="930990"/>
    <lineage>
        <taxon>Eukaryota</taxon>
        <taxon>Fungi</taxon>
        <taxon>Dikarya</taxon>
        <taxon>Basidiomycota</taxon>
        <taxon>Agaricomycotina</taxon>
        <taxon>Agaricomycetes</taxon>
        <taxon>Cantharellales</taxon>
        <taxon>Botryobasidiaceae</taxon>
        <taxon>Botryobasidium</taxon>
    </lineage>
</organism>
<feature type="compositionally biased region" description="Low complexity" evidence="1">
    <location>
        <begin position="301"/>
        <end position="313"/>
    </location>
</feature>
<name>A0A067MDZ7_BOTB1</name>
<keyword evidence="3" id="KW-1185">Reference proteome</keyword>
<feature type="region of interest" description="Disordered" evidence="1">
    <location>
        <begin position="524"/>
        <end position="552"/>
    </location>
</feature>
<reference evidence="3" key="1">
    <citation type="journal article" date="2014" name="Proc. Natl. Acad. Sci. U.S.A.">
        <title>Extensive sampling of basidiomycete genomes demonstrates inadequacy of the white-rot/brown-rot paradigm for wood decay fungi.</title>
        <authorList>
            <person name="Riley R."/>
            <person name="Salamov A.A."/>
            <person name="Brown D.W."/>
            <person name="Nagy L.G."/>
            <person name="Floudas D."/>
            <person name="Held B.W."/>
            <person name="Levasseur A."/>
            <person name="Lombard V."/>
            <person name="Morin E."/>
            <person name="Otillar R."/>
            <person name="Lindquist E.A."/>
            <person name="Sun H."/>
            <person name="LaButti K.M."/>
            <person name="Schmutz J."/>
            <person name="Jabbour D."/>
            <person name="Luo H."/>
            <person name="Baker S.E."/>
            <person name="Pisabarro A.G."/>
            <person name="Walton J.D."/>
            <person name="Blanchette R.A."/>
            <person name="Henrissat B."/>
            <person name="Martin F."/>
            <person name="Cullen D."/>
            <person name="Hibbett D.S."/>
            <person name="Grigoriev I.V."/>
        </authorList>
    </citation>
    <scope>NUCLEOTIDE SEQUENCE [LARGE SCALE GENOMIC DNA]</scope>
    <source>
        <strain evidence="3">FD-172 SS1</strain>
    </source>
</reference>
<feature type="region of interest" description="Disordered" evidence="1">
    <location>
        <begin position="223"/>
        <end position="263"/>
    </location>
</feature>
<feature type="compositionally biased region" description="Polar residues" evidence="1">
    <location>
        <begin position="240"/>
        <end position="263"/>
    </location>
</feature>
<evidence type="ECO:0000313" key="2">
    <source>
        <dbReference type="EMBL" id="KDQ12910.1"/>
    </source>
</evidence>
<dbReference type="EMBL" id="KL198047">
    <property type="protein sequence ID" value="KDQ12910.1"/>
    <property type="molecule type" value="Genomic_DNA"/>
</dbReference>
<feature type="region of interest" description="Disordered" evidence="1">
    <location>
        <begin position="297"/>
        <end position="324"/>
    </location>
</feature>
<proteinExistence type="predicted"/>
<feature type="compositionally biased region" description="Low complexity" evidence="1">
    <location>
        <begin position="183"/>
        <end position="200"/>
    </location>
</feature>
<dbReference type="Proteomes" id="UP000027195">
    <property type="component" value="Unassembled WGS sequence"/>
</dbReference>
<feature type="compositionally biased region" description="Pro residues" evidence="1">
    <location>
        <begin position="412"/>
        <end position="422"/>
    </location>
</feature>
<accession>A0A067MDZ7</accession>
<feature type="compositionally biased region" description="Low complexity" evidence="1">
    <location>
        <begin position="528"/>
        <end position="537"/>
    </location>
</feature>
<feature type="region of interest" description="Disordered" evidence="1">
    <location>
        <begin position="336"/>
        <end position="358"/>
    </location>
</feature>
<dbReference type="InParanoid" id="A0A067MDZ7"/>
<sequence>MNPLRGIISEQRRLRKAAARAQDLGHITNGHHHTNGLTTSDEDGSPSIHTSVRLDKPREDGSDGSLSSAPALVNGSSSQSSSAVDPPTPSTLDDLFLAASAKSLAPEPLVLADPPTQLSRLLQSLQMSAQGASPIPPPAEPTQTASVPVTVTTNPAPVPIPVAIQAPVSAPIKSEAPPPAPARAPTSASTSKKSGARSRGASVSTPQAQKTIFDFVSPFDALASPSRQKSTRPRTKVDGVSSSHASGTSTPRTPASQAKTVKQTKVITPIEKVAATSSQVNSPVSARAPVSAFVPQNSGMTSASSSATVSATTPPKAGKPPVSTTAITPTVLPSNSAAGPIPHSTKLPSSPSAPGPLGRTLQHLALLESLGGESDPIARSQSAAIPPSSSFVSPPRSGSIGGGVTPMFPGSPYMPPNGPPHAAPLRSPLAHHHHAAARAPIGTGNAFRPNGNGSIGQPAYINNVNHNHNGSMPLPGQGPVQRMGSAPLYPTPHRGPSSPIVAQAFGGGRQPMPMGFPSPINGFPHPMQQQHQHQQQHPANFASAPQPQRQAHKDQLLSLIAGLNGTPPRPEHAVGSPDPFVVNPAAQAALKPMFAAANGSPAVMNVRPQPGGARGSGNGQGGGVNGDSASVQLPFNPGPYSMLHLKPTTGARAKTPAQLLSLLNGSTPAKFN</sequence>
<feature type="compositionally biased region" description="Basic and acidic residues" evidence="1">
    <location>
        <begin position="52"/>
        <end position="61"/>
    </location>
</feature>
<dbReference type="HOGENOM" id="CLU_408808_0_0_1"/>